<dbReference type="Proteomes" id="UP001500879">
    <property type="component" value="Unassembled WGS sequence"/>
</dbReference>
<protein>
    <recommendedName>
        <fullName evidence="4">WXG100 family type VII secretion target</fullName>
    </recommendedName>
</protein>
<evidence type="ECO:0000256" key="1">
    <source>
        <dbReference type="SAM" id="MobiDB-lite"/>
    </source>
</evidence>
<dbReference type="RefSeq" id="WP_344030568.1">
    <property type="nucleotide sequence ID" value="NZ_BAAABX010000061.1"/>
</dbReference>
<dbReference type="EMBL" id="BAAABX010000061">
    <property type="protein sequence ID" value="GAA0428240.1"/>
    <property type="molecule type" value="Genomic_DNA"/>
</dbReference>
<evidence type="ECO:0000313" key="3">
    <source>
        <dbReference type="Proteomes" id="UP001500879"/>
    </source>
</evidence>
<evidence type="ECO:0008006" key="4">
    <source>
        <dbReference type="Google" id="ProtNLM"/>
    </source>
</evidence>
<sequence length="153" mass="16596">MASSDLDASDDSLQGFKKRVDKLLHDLDASAASHRHIGDQKVAQAAYGSFKEGEDLSRAYDKVHAQLELLSRMLGDQLEAMGIAVDMADRDYQGVDHEHAARLAAIQKQSAKDWEQQQKWAAEAKGGHPPAEKPKYGPFPPSSPSGTGTVGQK</sequence>
<proteinExistence type="predicted"/>
<feature type="compositionally biased region" description="Low complexity" evidence="1">
    <location>
        <begin position="144"/>
        <end position="153"/>
    </location>
</feature>
<evidence type="ECO:0000313" key="2">
    <source>
        <dbReference type="EMBL" id="GAA0428240.1"/>
    </source>
</evidence>
<comment type="caution">
    <text evidence="2">The sequence shown here is derived from an EMBL/GenBank/DDBJ whole genome shotgun (WGS) entry which is preliminary data.</text>
</comment>
<feature type="region of interest" description="Disordered" evidence="1">
    <location>
        <begin position="107"/>
        <end position="153"/>
    </location>
</feature>
<name>A0ABP3IUV5_9ACTN</name>
<gene>
    <name evidence="2" type="ORF">GCM10010357_57350</name>
</gene>
<reference evidence="3" key="1">
    <citation type="journal article" date="2019" name="Int. J. Syst. Evol. Microbiol.">
        <title>The Global Catalogue of Microorganisms (GCM) 10K type strain sequencing project: providing services to taxonomists for standard genome sequencing and annotation.</title>
        <authorList>
            <consortium name="The Broad Institute Genomics Platform"/>
            <consortium name="The Broad Institute Genome Sequencing Center for Infectious Disease"/>
            <person name="Wu L."/>
            <person name="Ma J."/>
        </authorList>
    </citation>
    <scope>NUCLEOTIDE SEQUENCE [LARGE SCALE GENOMIC DNA]</scope>
    <source>
        <strain evidence="3">JCM 4788</strain>
    </source>
</reference>
<accession>A0ABP3IUV5</accession>
<keyword evidence="3" id="KW-1185">Reference proteome</keyword>
<organism evidence="2 3">
    <name type="scientific">Streptomyces luteireticuli</name>
    <dbReference type="NCBI Taxonomy" id="173858"/>
    <lineage>
        <taxon>Bacteria</taxon>
        <taxon>Bacillati</taxon>
        <taxon>Actinomycetota</taxon>
        <taxon>Actinomycetes</taxon>
        <taxon>Kitasatosporales</taxon>
        <taxon>Streptomycetaceae</taxon>
        <taxon>Streptomyces</taxon>
    </lineage>
</organism>